<protein>
    <recommendedName>
        <fullName evidence="4">Lipoprotein</fullName>
    </recommendedName>
</protein>
<dbReference type="Proteomes" id="UP000004095">
    <property type="component" value="Unassembled WGS sequence"/>
</dbReference>
<evidence type="ECO:0000313" key="3">
    <source>
        <dbReference type="Proteomes" id="UP000004095"/>
    </source>
</evidence>
<accession>A1ZZ59</accession>
<evidence type="ECO:0008006" key="4">
    <source>
        <dbReference type="Google" id="ProtNLM"/>
    </source>
</evidence>
<keyword evidence="3" id="KW-1185">Reference proteome</keyword>
<proteinExistence type="predicted"/>
<evidence type="ECO:0000313" key="2">
    <source>
        <dbReference type="EMBL" id="EAY24318.1"/>
    </source>
</evidence>
<sequence length="185" mass="22224">MKMRKMRLLLGLVAGLFLGTQSMGQAQNKKVRYIQDLYYYIKDKITQEKYYINEYNFNSTGKGLPKQGDYKRFERYFYSFSGKAAPTIRTITIKTVVKKTLDYEEFLYDLDGQLIFYYEKRNDKKKLYGEISIYFNKGKAIHIVKDRQVFDKTTIDQNENFLKLAWNKGNTYHKKFDTQMARYRE</sequence>
<feature type="chain" id="PRO_5002642555" description="Lipoprotein" evidence="1">
    <location>
        <begin position="27"/>
        <end position="185"/>
    </location>
</feature>
<feature type="signal peptide" evidence="1">
    <location>
        <begin position="1"/>
        <end position="26"/>
    </location>
</feature>
<comment type="caution">
    <text evidence="2">The sequence shown here is derived from an EMBL/GenBank/DDBJ whole genome shotgun (WGS) entry which is preliminary data.</text>
</comment>
<reference evidence="2 3" key="1">
    <citation type="submission" date="2007-01" db="EMBL/GenBank/DDBJ databases">
        <authorList>
            <person name="Haygood M."/>
            <person name="Podell S."/>
            <person name="Anderson C."/>
            <person name="Hopkinson B."/>
            <person name="Roe K."/>
            <person name="Barbeau K."/>
            <person name="Gaasterland T."/>
            <person name="Ferriera S."/>
            <person name="Johnson J."/>
            <person name="Kravitz S."/>
            <person name="Beeson K."/>
            <person name="Sutton G."/>
            <person name="Rogers Y.-H."/>
            <person name="Friedman R."/>
            <person name="Frazier M."/>
            <person name="Venter J.C."/>
        </authorList>
    </citation>
    <scope>NUCLEOTIDE SEQUENCE [LARGE SCALE GENOMIC DNA]</scope>
    <source>
        <strain evidence="2 3">ATCC 23134</strain>
    </source>
</reference>
<evidence type="ECO:0000256" key="1">
    <source>
        <dbReference type="SAM" id="SignalP"/>
    </source>
</evidence>
<organism evidence="2 3">
    <name type="scientific">Microscilla marina ATCC 23134</name>
    <dbReference type="NCBI Taxonomy" id="313606"/>
    <lineage>
        <taxon>Bacteria</taxon>
        <taxon>Pseudomonadati</taxon>
        <taxon>Bacteroidota</taxon>
        <taxon>Cytophagia</taxon>
        <taxon>Cytophagales</taxon>
        <taxon>Microscillaceae</taxon>
        <taxon>Microscilla</taxon>
    </lineage>
</organism>
<dbReference type="RefSeq" id="WP_002705037.1">
    <property type="nucleotide sequence ID" value="NZ_AAWS01000073.1"/>
</dbReference>
<dbReference type="AlphaFoldDB" id="A1ZZ59"/>
<gene>
    <name evidence="2" type="ORF">M23134_05944</name>
</gene>
<name>A1ZZ59_MICM2</name>
<dbReference type="EMBL" id="AAWS01000073">
    <property type="protein sequence ID" value="EAY24318.1"/>
    <property type="molecule type" value="Genomic_DNA"/>
</dbReference>
<keyword evidence="1" id="KW-0732">Signal</keyword>